<evidence type="ECO:0000256" key="8">
    <source>
        <dbReference type="ARBA" id="ARBA00044236"/>
    </source>
</evidence>
<comment type="subunit">
    <text evidence="9">Component of the translation initiation factor 2B (eIF2B) complex which is a heterodecamer of two sets of five different subunits: alpha, beta, gamma, delta and epsilon. Subunits alpha, beta and delta comprise a regulatory subcomplex and subunits epsilon and gamma comprise a catalytic subcomplex. Within the complex, the hexameric regulatory complex resides at the center, with the two heterodimeric catalytic subcomplexes bound on opposite sides.</text>
</comment>
<evidence type="ECO:0000256" key="1">
    <source>
        <dbReference type="ARBA" id="ARBA00004514"/>
    </source>
</evidence>
<gene>
    <name evidence="11" type="ORF">TTEB3V08_LOCUS4403</name>
</gene>
<organism evidence="11">
    <name type="scientific">Timema tahoe</name>
    <dbReference type="NCBI Taxonomy" id="61484"/>
    <lineage>
        <taxon>Eukaryota</taxon>
        <taxon>Metazoa</taxon>
        <taxon>Ecdysozoa</taxon>
        <taxon>Arthropoda</taxon>
        <taxon>Hexapoda</taxon>
        <taxon>Insecta</taxon>
        <taxon>Pterygota</taxon>
        <taxon>Neoptera</taxon>
        <taxon>Polyneoptera</taxon>
        <taxon>Phasmatodea</taxon>
        <taxon>Timematodea</taxon>
        <taxon>Timematoidea</taxon>
        <taxon>Timematidae</taxon>
        <taxon>Timema</taxon>
    </lineage>
</organism>
<keyword evidence="5" id="KW-0648">Protein biosynthesis</keyword>
<dbReference type="Gene3D" id="1.20.120.1070">
    <property type="entry name" value="Translation initiation factor eIF-2B, N-terminal domain"/>
    <property type="match status" value="1"/>
</dbReference>
<evidence type="ECO:0000256" key="4">
    <source>
        <dbReference type="ARBA" id="ARBA00022540"/>
    </source>
</evidence>
<dbReference type="GO" id="GO:0003743">
    <property type="term" value="F:translation initiation factor activity"/>
    <property type="evidence" value="ECO:0007669"/>
    <property type="project" value="UniProtKB-KW"/>
</dbReference>
<comment type="similarity">
    <text evidence="2 10">Belongs to the eIF-2B alpha/beta/delta subunits family.</text>
</comment>
<dbReference type="EMBL" id="OE001256">
    <property type="protein sequence ID" value="CAD7456372.1"/>
    <property type="molecule type" value="Genomic_DNA"/>
</dbReference>
<dbReference type="InterPro" id="IPR000649">
    <property type="entry name" value="IF-2B-related"/>
</dbReference>
<evidence type="ECO:0000256" key="7">
    <source>
        <dbReference type="ARBA" id="ARBA00044208"/>
    </source>
</evidence>
<evidence type="ECO:0000256" key="5">
    <source>
        <dbReference type="ARBA" id="ARBA00022917"/>
    </source>
</evidence>
<reference evidence="11" key="1">
    <citation type="submission" date="2020-11" db="EMBL/GenBank/DDBJ databases">
        <authorList>
            <person name="Tran Van P."/>
        </authorList>
    </citation>
    <scope>NUCLEOTIDE SEQUENCE</scope>
</reference>
<evidence type="ECO:0000256" key="10">
    <source>
        <dbReference type="RuleBase" id="RU003814"/>
    </source>
</evidence>
<dbReference type="Pfam" id="PF01008">
    <property type="entry name" value="IF-2B"/>
    <property type="match status" value="1"/>
</dbReference>
<dbReference type="InterPro" id="IPR042529">
    <property type="entry name" value="IF_2B-like_C"/>
</dbReference>
<dbReference type="InterPro" id="IPR042528">
    <property type="entry name" value="elF-2B_alpha_N"/>
</dbReference>
<sequence length="321" mass="36035">MDKQEIEIFFSEILEKEQDVSAGMAAIITLLKVLEKDKCNVFWIENDVMLGEMSVFFTAETVQELDSNFQVAVDTMKNTDYPVTAVASGCELFLRFITLAKLDTKTFEACKSIMLHRGQLFLKKLMEARGKVAKLAADFIVDGCRVLTHSRSRVVLLAMKEAAKANKRFEVYVTRSSPDSSGEVMQRQLEDCNISCTVILDSAVAYVMEQVDLVMVGAEGVVESGGIINKVGSFTMAVCAREMKKPFYVLTESFKFVRLYPLNQQDLPNEFKYTTSKRAKDLSKQHPLVDYTPPAYITLLFTDIGILTPSAVSDELIKLYL</sequence>
<proteinExistence type="inferred from homology"/>
<evidence type="ECO:0000256" key="3">
    <source>
        <dbReference type="ARBA" id="ARBA00022490"/>
    </source>
</evidence>
<dbReference type="GO" id="GO:0005085">
    <property type="term" value="F:guanyl-nucleotide exchange factor activity"/>
    <property type="evidence" value="ECO:0007669"/>
    <property type="project" value="TreeGrafter"/>
</dbReference>
<dbReference type="InterPro" id="IPR037171">
    <property type="entry name" value="NagB/RpiA_transferase-like"/>
</dbReference>
<comment type="subcellular location">
    <subcellularLocation>
        <location evidence="1">Cytoplasm</location>
        <location evidence="1">Cytosol</location>
    </subcellularLocation>
</comment>
<comment type="function">
    <text evidence="6">Acts as a component of the translation initiation factor 2B (eIF2B) complex, which catalyzes the exchange of GDP for GTP on eukaryotic initiation factor 2 (eIF2) gamma subunit. Its guanine nucleotide exchange factor activity is repressed when bound to eIF2 complex phosphorylated on the alpha subunit, thereby limiting the amount of methionyl-initiator methionine tRNA available to the ribosome and consequently global translation is repressed.</text>
</comment>
<dbReference type="SUPFAM" id="SSF100950">
    <property type="entry name" value="NagB/RpiA/CoA transferase-like"/>
    <property type="match status" value="1"/>
</dbReference>
<protein>
    <recommendedName>
        <fullName evidence="7">Translation initiation factor eIF2B subunit alpha</fullName>
    </recommendedName>
    <alternativeName>
        <fullName evidence="8">eIF2B GDP-GTP exchange factor subunit alpha</fullName>
    </alternativeName>
</protein>
<evidence type="ECO:0000256" key="9">
    <source>
        <dbReference type="ARBA" id="ARBA00046432"/>
    </source>
</evidence>
<keyword evidence="4" id="KW-0396">Initiation factor</keyword>
<dbReference type="FunFam" id="3.40.50.10470:FF:000001">
    <property type="entry name" value="Translation initiation factor eIF-2B subunit alpha"/>
    <property type="match status" value="1"/>
</dbReference>
<dbReference type="InterPro" id="IPR051501">
    <property type="entry name" value="eIF2B_alpha/beta/delta"/>
</dbReference>
<dbReference type="PANTHER" id="PTHR45860:SF1">
    <property type="entry name" value="TRANSLATION INITIATION FACTOR EIF-2B SUBUNIT ALPHA"/>
    <property type="match status" value="1"/>
</dbReference>
<dbReference type="GO" id="GO:0005829">
    <property type="term" value="C:cytosol"/>
    <property type="evidence" value="ECO:0007669"/>
    <property type="project" value="UniProtKB-SubCell"/>
</dbReference>
<evidence type="ECO:0000256" key="6">
    <source>
        <dbReference type="ARBA" id="ARBA00043898"/>
    </source>
</evidence>
<dbReference type="AlphaFoldDB" id="A0A7R9FMS2"/>
<evidence type="ECO:0000256" key="2">
    <source>
        <dbReference type="ARBA" id="ARBA00007251"/>
    </source>
</evidence>
<dbReference type="PANTHER" id="PTHR45860">
    <property type="entry name" value="TRANSLATION INITIATION FACTOR EIF-2B SUBUNIT ALPHA"/>
    <property type="match status" value="1"/>
</dbReference>
<dbReference type="Gene3D" id="3.40.50.10470">
    <property type="entry name" value="Translation initiation factor eif-2b, domain 2"/>
    <property type="match status" value="1"/>
</dbReference>
<keyword evidence="3" id="KW-0963">Cytoplasm</keyword>
<accession>A0A7R9FMS2</accession>
<dbReference type="GO" id="GO:0005851">
    <property type="term" value="C:eukaryotic translation initiation factor 2B complex"/>
    <property type="evidence" value="ECO:0007669"/>
    <property type="project" value="TreeGrafter"/>
</dbReference>
<evidence type="ECO:0000313" key="11">
    <source>
        <dbReference type="EMBL" id="CAD7456372.1"/>
    </source>
</evidence>
<name>A0A7R9FMS2_9NEOP</name>